<feature type="compositionally biased region" description="Polar residues" evidence="1">
    <location>
        <begin position="158"/>
        <end position="172"/>
    </location>
</feature>
<dbReference type="GeneID" id="29274695"/>
<evidence type="ECO:0000313" key="3">
    <source>
        <dbReference type="EMBL" id="BAI98027.1"/>
    </source>
</evidence>
<organism evidence="3 4">
    <name type="scientific">Sphingobium indicum (strain DSM 16413 / CCM 7287 / MTCC 6362 / UT26 / NBRC 101211 / UT26S)</name>
    <name type="common">Sphingobium japonicum</name>
    <dbReference type="NCBI Taxonomy" id="452662"/>
    <lineage>
        <taxon>Bacteria</taxon>
        <taxon>Pseudomonadati</taxon>
        <taxon>Pseudomonadota</taxon>
        <taxon>Alphaproteobacteria</taxon>
        <taxon>Sphingomonadales</taxon>
        <taxon>Sphingomonadaceae</taxon>
        <taxon>Sphingobium</taxon>
    </lineage>
</organism>
<dbReference type="InterPro" id="IPR035897">
    <property type="entry name" value="Toll_tir_struct_dom_sf"/>
</dbReference>
<sequence length="318" mass="35655">MISVFFSYSHEDEQLRNQLEQQLAILKRQNVIATWHDRRITAGEVIDHAISSNLEMANIILLLVSPAFLASDYCYDREMQRAMERHEAGEAIAIPVILRPCDWHGTPFGKLLATPTDGKPVTQWADRDQAFLEVTKAIRAAAAKLGPQQRELPAHTFSPMQSRSQSLAAPASRSSNLRLAQTFTERDKDHFKVETFDFIARYFEGSLEELQARNPGIEGTFRRVDANRFNAVIYRGGKALTRCTVFMGGGFMNGIAYTANETSESNSFNENLSVEADDQMLHLKSMGMSFRGGAGEKLSQEGAAELYWGMLIQPLQSR</sequence>
<dbReference type="HOGENOM" id="CLU_070822_0_0_5"/>
<dbReference type="KEGG" id="sjp:SJA_C1-31930"/>
<dbReference type="SUPFAM" id="SSF52200">
    <property type="entry name" value="Toll/Interleukin receptor TIR domain"/>
    <property type="match status" value="1"/>
</dbReference>
<evidence type="ECO:0000313" key="4">
    <source>
        <dbReference type="Proteomes" id="UP000007753"/>
    </source>
</evidence>
<name>D4Z5Z5_SPHIU</name>
<dbReference type="SMART" id="SM00255">
    <property type="entry name" value="TIR"/>
    <property type="match status" value="1"/>
</dbReference>
<feature type="domain" description="TIR" evidence="2">
    <location>
        <begin position="1"/>
        <end position="142"/>
    </location>
</feature>
<dbReference type="EMBL" id="AP010803">
    <property type="protein sequence ID" value="BAI98027.1"/>
    <property type="molecule type" value="Genomic_DNA"/>
</dbReference>
<dbReference type="GO" id="GO:0007165">
    <property type="term" value="P:signal transduction"/>
    <property type="evidence" value="ECO:0007669"/>
    <property type="project" value="InterPro"/>
</dbReference>
<dbReference type="Pfam" id="PF13676">
    <property type="entry name" value="TIR_2"/>
    <property type="match status" value="1"/>
</dbReference>
<dbReference type="PROSITE" id="PS50104">
    <property type="entry name" value="TIR"/>
    <property type="match status" value="1"/>
</dbReference>
<feature type="region of interest" description="Disordered" evidence="1">
    <location>
        <begin position="150"/>
        <end position="172"/>
    </location>
</feature>
<dbReference type="RefSeq" id="WP_013041288.1">
    <property type="nucleotide sequence ID" value="NC_014006.1"/>
</dbReference>
<dbReference type="eggNOG" id="COG1672">
    <property type="taxonomic scope" value="Bacteria"/>
</dbReference>
<evidence type="ECO:0000259" key="2">
    <source>
        <dbReference type="PROSITE" id="PS50104"/>
    </source>
</evidence>
<dbReference type="Gene3D" id="3.40.50.10140">
    <property type="entry name" value="Toll/interleukin-1 receptor homology (TIR) domain"/>
    <property type="match status" value="1"/>
</dbReference>
<dbReference type="STRING" id="452662.SJA_C1-31930"/>
<keyword evidence="4" id="KW-1185">Reference proteome</keyword>
<gene>
    <name evidence="3" type="ordered locus">SJA_C1-31930</name>
</gene>
<evidence type="ECO:0000256" key="1">
    <source>
        <dbReference type="SAM" id="MobiDB-lite"/>
    </source>
</evidence>
<accession>D4Z5Z5</accession>
<dbReference type="Proteomes" id="UP000007753">
    <property type="component" value="Chromosome 1"/>
</dbReference>
<dbReference type="AlphaFoldDB" id="D4Z5Z5"/>
<dbReference type="InterPro" id="IPR000157">
    <property type="entry name" value="TIR_dom"/>
</dbReference>
<proteinExistence type="predicted"/>
<reference evidence="3 4" key="1">
    <citation type="journal article" date="2010" name="J. Bacteriol.">
        <title>Complete genome sequence of the representative gamma-hexachlorocyclohexane-degrading bacterium Sphingobium japonicum UT26.</title>
        <authorList>
            <person name="Nagata Y."/>
            <person name="Ohtsubo Y."/>
            <person name="Endo R."/>
            <person name="Ichikawa N."/>
            <person name="Ankai A."/>
            <person name="Oguchi A."/>
            <person name="Fukui S."/>
            <person name="Fujita N."/>
            <person name="Tsuda M."/>
        </authorList>
    </citation>
    <scope>NUCLEOTIDE SEQUENCE [LARGE SCALE GENOMIC DNA]</scope>
    <source>
        <strain evidence="4">DSM 16413 / CCM 7287 / MTCC 6362 / UT26 / NBRC 101211 / UT26S</strain>
    </source>
</reference>
<protein>
    <recommendedName>
        <fullName evidence="2">TIR domain-containing protein</fullName>
    </recommendedName>
</protein>